<reference evidence="2 3" key="1">
    <citation type="submission" date="2020-08" db="EMBL/GenBank/DDBJ databases">
        <title>A Genomic Blueprint of the Chicken Gut Microbiome.</title>
        <authorList>
            <person name="Gilroy R."/>
            <person name="Ravi A."/>
            <person name="Getino M."/>
            <person name="Pursley I."/>
            <person name="Horton D.L."/>
            <person name="Alikhan N.-F."/>
            <person name="Baker D."/>
            <person name="Gharbi K."/>
            <person name="Hall N."/>
            <person name="Watson M."/>
            <person name="Adriaenssens E.M."/>
            <person name="Foster-Nyarko E."/>
            <person name="Jarju S."/>
            <person name="Secka A."/>
            <person name="Antonio M."/>
            <person name="Oren A."/>
            <person name="Chaudhuri R."/>
            <person name="La Ragione R.M."/>
            <person name="Hildebrand F."/>
            <person name="Pallen M.J."/>
        </authorList>
    </citation>
    <scope>NUCLEOTIDE SEQUENCE [LARGE SCALE GENOMIC DNA]</scope>
    <source>
        <strain evidence="2 3">Sa1YUN3</strain>
    </source>
</reference>
<accession>A0ABR8V8Y3</accession>
<evidence type="ECO:0000256" key="1">
    <source>
        <dbReference type="SAM" id="Phobius"/>
    </source>
</evidence>
<dbReference type="Proteomes" id="UP000616346">
    <property type="component" value="Unassembled WGS sequence"/>
</dbReference>
<organism evidence="2 3">
    <name type="scientific">Phocaeicola faecium</name>
    <dbReference type="NCBI Taxonomy" id="2762213"/>
    <lineage>
        <taxon>Bacteria</taxon>
        <taxon>Pseudomonadati</taxon>
        <taxon>Bacteroidota</taxon>
        <taxon>Bacteroidia</taxon>
        <taxon>Bacteroidales</taxon>
        <taxon>Bacteroidaceae</taxon>
        <taxon>Phocaeicola</taxon>
    </lineage>
</organism>
<evidence type="ECO:0000313" key="3">
    <source>
        <dbReference type="Proteomes" id="UP000616346"/>
    </source>
</evidence>
<dbReference type="Pfam" id="PF12669">
    <property type="entry name" value="FeoB_associated"/>
    <property type="match status" value="1"/>
</dbReference>
<dbReference type="EMBL" id="JACSPQ010000001">
    <property type="protein sequence ID" value="MBD8001151.1"/>
    <property type="molecule type" value="Genomic_DNA"/>
</dbReference>
<dbReference type="RefSeq" id="WP_191709516.1">
    <property type="nucleotide sequence ID" value="NZ_JACSPQ010000001.1"/>
</dbReference>
<protein>
    <submittedName>
        <fullName evidence="2">FeoB-associated Cys-rich membrane protein</fullName>
    </submittedName>
</protein>
<feature type="transmembrane region" description="Helical" evidence="1">
    <location>
        <begin position="6"/>
        <end position="24"/>
    </location>
</feature>
<gene>
    <name evidence="2" type="ORF">H9626_02820</name>
</gene>
<evidence type="ECO:0000313" key="2">
    <source>
        <dbReference type="EMBL" id="MBD8001151.1"/>
    </source>
</evidence>
<proteinExistence type="predicted"/>
<keyword evidence="1" id="KW-0812">Transmembrane</keyword>
<keyword evidence="1" id="KW-0472">Membrane</keyword>
<keyword evidence="1" id="KW-1133">Transmembrane helix</keyword>
<name>A0ABR8V8Y3_9BACT</name>
<keyword evidence="3" id="KW-1185">Reference proteome</keyword>
<comment type="caution">
    <text evidence="2">The sequence shown here is derived from an EMBL/GenBank/DDBJ whole genome shotgun (WGS) entry which is preliminary data.</text>
</comment>
<sequence length="51" mass="5497">MGIQDIIVLIIVSCCVLYAARNIVKTFTRKKKGVCNCGCGCSGCAMARKKK</sequence>